<sequence length="72" mass="8000">MKLSPPTTSLPFTQMTDGWIDNVIARMKLPNTSQEIKNLATLIENGKNQGKITKVVTGIDKVNDEILVFTIK</sequence>
<comment type="caution">
    <text evidence="1">The sequence shown here is derived from an EMBL/GenBank/DDBJ whole genome shotgun (WGS) entry which is preliminary data.</text>
</comment>
<proteinExistence type="predicted"/>
<dbReference type="RefSeq" id="WP_354613832.1">
    <property type="nucleotide sequence ID" value="NZ_JBEXAE010000001.1"/>
</dbReference>
<evidence type="ECO:0000313" key="2">
    <source>
        <dbReference type="Proteomes" id="UP001549799"/>
    </source>
</evidence>
<evidence type="ECO:0000313" key="1">
    <source>
        <dbReference type="EMBL" id="MET6989459.1"/>
    </source>
</evidence>
<name>A0ABV2ST45_9FLAO</name>
<gene>
    <name evidence="1" type="ORF">ABXZ36_02220</name>
</gene>
<protein>
    <submittedName>
        <fullName evidence="1">Uncharacterized protein</fullName>
    </submittedName>
</protein>
<organism evidence="1 2">
    <name type="scientific">Sediminicola arcticus</name>
    <dbReference type="NCBI Taxonomy" id="1574308"/>
    <lineage>
        <taxon>Bacteria</taxon>
        <taxon>Pseudomonadati</taxon>
        <taxon>Bacteroidota</taxon>
        <taxon>Flavobacteriia</taxon>
        <taxon>Flavobacteriales</taxon>
        <taxon>Flavobacteriaceae</taxon>
        <taxon>Sediminicola</taxon>
    </lineage>
</organism>
<dbReference type="Proteomes" id="UP001549799">
    <property type="component" value="Unassembled WGS sequence"/>
</dbReference>
<dbReference type="EMBL" id="JBEXAE010000001">
    <property type="protein sequence ID" value="MET6989459.1"/>
    <property type="molecule type" value="Genomic_DNA"/>
</dbReference>
<reference evidence="1 2" key="1">
    <citation type="submission" date="2024-07" db="EMBL/GenBank/DDBJ databases">
        <title>The genome sequence of type strain Sediminicola arcticus GDMCC 1.2805.</title>
        <authorList>
            <person name="Liu Y."/>
        </authorList>
    </citation>
    <scope>NUCLEOTIDE SEQUENCE [LARGE SCALE GENOMIC DNA]</scope>
    <source>
        <strain evidence="1 2">GDMCC 1.2805</strain>
    </source>
</reference>
<accession>A0ABV2ST45</accession>
<keyword evidence="2" id="KW-1185">Reference proteome</keyword>